<keyword evidence="1" id="KW-0812">Transmembrane</keyword>
<evidence type="ECO:0000256" key="1">
    <source>
        <dbReference type="SAM" id="Phobius"/>
    </source>
</evidence>
<name>A0ABT1TAW3_9SPHI</name>
<dbReference type="Proteomes" id="UP001204376">
    <property type="component" value="Unassembled WGS sequence"/>
</dbReference>
<dbReference type="Pfam" id="PF10990">
    <property type="entry name" value="DUF2809"/>
    <property type="match status" value="1"/>
</dbReference>
<reference evidence="2 3" key="1">
    <citation type="submission" date="2022-07" db="EMBL/GenBank/DDBJ databases">
        <title>Mucilaginibacter sp. JC4.</title>
        <authorList>
            <person name="Le V."/>
            <person name="Ko S.-R."/>
            <person name="Ahn C.-Y."/>
            <person name="Oh H.-M."/>
        </authorList>
    </citation>
    <scope>NUCLEOTIDE SEQUENCE [LARGE SCALE GENOMIC DNA]</scope>
    <source>
        <strain evidence="2 3">JC4</strain>
    </source>
</reference>
<keyword evidence="1" id="KW-1133">Transmembrane helix</keyword>
<accession>A0ABT1TAW3</accession>
<feature type="transmembrane region" description="Helical" evidence="1">
    <location>
        <begin position="12"/>
        <end position="29"/>
    </location>
</feature>
<dbReference type="EMBL" id="JANHOH010000014">
    <property type="protein sequence ID" value="MCQ6961401.1"/>
    <property type="molecule type" value="Genomic_DNA"/>
</dbReference>
<evidence type="ECO:0000313" key="3">
    <source>
        <dbReference type="Proteomes" id="UP001204376"/>
    </source>
</evidence>
<feature type="transmembrane region" description="Helical" evidence="1">
    <location>
        <begin position="64"/>
        <end position="82"/>
    </location>
</feature>
<keyword evidence="3" id="KW-1185">Reference proteome</keyword>
<protein>
    <submittedName>
        <fullName evidence="2">DUF2809 domain-containing protein</fullName>
    </submittedName>
</protein>
<evidence type="ECO:0000313" key="2">
    <source>
        <dbReference type="EMBL" id="MCQ6961401.1"/>
    </source>
</evidence>
<gene>
    <name evidence="2" type="ORF">NPE20_25735</name>
</gene>
<comment type="caution">
    <text evidence="2">The sequence shown here is derived from an EMBL/GenBank/DDBJ whole genome shotgun (WGS) entry which is preliminary data.</text>
</comment>
<sequence length="127" mass="14852">MKKSIFKFNRIYFSLAMLLLMVETIIGLYMHDDYIRPFGGDFLVVILIYCLIKSVIQCDMNYTALGVLLFAYLIEWCQWLHLINILGLQGSFTARMLLGTSFAWADMLMYTLGILFVWLTERLVRCI</sequence>
<feature type="transmembrane region" description="Helical" evidence="1">
    <location>
        <begin position="102"/>
        <end position="120"/>
    </location>
</feature>
<proteinExistence type="predicted"/>
<dbReference type="RefSeq" id="WP_256541569.1">
    <property type="nucleotide sequence ID" value="NZ_JANHOH010000014.1"/>
</dbReference>
<feature type="transmembrane region" description="Helical" evidence="1">
    <location>
        <begin position="35"/>
        <end position="52"/>
    </location>
</feature>
<organism evidence="2 3">
    <name type="scientific">Mucilaginibacter aquariorum</name>
    <dbReference type="NCBI Taxonomy" id="2967225"/>
    <lineage>
        <taxon>Bacteria</taxon>
        <taxon>Pseudomonadati</taxon>
        <taxon>Bacteroidota</taxon>
        <taxon>Sphingobacteriia</taxon>
        <taxon>Sphingobacteriales</taxon>
        <taxon>Sphingobacteriaceae</taxon>
        <taxon>Mucilaginibacter</taxon>
    </lineage>
</organism>
<dbReference type="InterPro" id="IPR021257">
    <property type="entry name" value="DUF2809"/>
</dbReference>
<keyword evidence="1" id="KW-0472">Membrane</keyword>